<gene>
    <name evidence="2" type="ORF">METZ01_LOCUS292556</name>
</gene>
<evidence type="ECO:0000313" key="2">
    <source>
        <dbReference type="EMBL" id="SVC39702.1"/>
    </source>
</evidence>
<dbReference type="EMBL" id="UINC01088994">
    <property type="protein sequence ID" value="SVC39702.1"/>
    <property type="molecule type" value="Genomic_DNA"/>
</dbReference>
<reference evidence="2" key="1">
    <citation type="submission" date="2018-05" db="EMBL/GenBank/DDBJ databases">
        <authorList>
            <person name="Lanie J.A."/>
            <person name="Ng W.-L."/>
            <person name="Kazmierczak K.M."/>
            <person name="Andrzejewski T.M."/>
            <person name="Davidsen T.M."/>
            <person name="Wayne K.J."/>
            <person name="Tettelin H."/>
            <person name="Glass J.I."/>
            <person name="Rusch D."/>
            <person name="Podicherti R."/>
            <person name="Tsui H.-C.T."/>
            <person name="Winkler M.E."/>
        </authorList>
    </citation>
    <scope>NUCLEOTIDE SEQUENCE</scope>
</reference>
<proteinExistence type="predicted"/>
<protein>
    <submittedName>
        <fullName evidence="2">Uncharacterized protein</fullName>
    </submittedName>
</protein>
<accession>A0A382LXB5</accession>
<evidence type="ECO:0000256" key="1">
    <source>
        <dbReference type="SAM" id="MobiDB-lite"/>
    </source>
</evidence>
<feature type="region of interest" description="Disordered" evidence="1">
    <location>
        <begin position="1"/>
        <end position="23"/>
    </location>
</feature>
<feature type="compositionally biased region" description="Basic and acidic residues" evidence="1">
    <location>
        <begin position="1"/>
        <end position="16"/>
    </location>
</feature>
<name>A0A382LXB5_9ZZZZ</name>
<dbReference type="AlphaFoldDB" id="A0A382LXB5"/>
<organism evidence="2">
    <name type="scientific">marine metagenome</name>
    <dbReference type="NCBI Taxonomy" id="408172"/>
    <lineage>
        <taxon>unclassified sequences</taxon>
        <taxon>metagenomes</taxon>
        <taxon>ecological metagenomes</taxon>
    </lineage>
</organism>
<feature type="non-terminal residue" evidence="2">
    <location>
        <position position="1"/>
    </location>
</feature>
<sequence>SDGPSDKEVARDEQPSRKIMKSL</sequence>